<keyword evidence="3" id="KW-1185">Reference proteome</keyword>
<sequence>MAKVKTSVIFKQYSQQQSLLLPPSLEELIGEKHLVRVVNEVVESMDISDLINMYQGGGTSSYHPRMLLKVLALLSVITEMLAPVSNTRSQVSVPV</sequence>
<dbReference type="InterPro" id="IPR008490">
    <property type="entry name" value="Transposase_InsH_N"/>
</dbReference>
<accession>A0ABX3NZM0</accession>
<name>A0ABX3NZM0_9BACT</name>
<dbReference type="Proteomes" id="UP000192277">
    <property type="component" value="Unassembled WGS sequence"/>
</dbReference>
<evidence type="ECO:0000313" key="3">
    <source>
        <dbReference type="Proteomes" id="UP000192277"/>
    </source>
</evidence>
<dbReference type="PANTHER" id="PTHR33408">
    <property type="entry name" value="TRANSPOSASE"/>
    <property type="match status" value="1"/>
</dbReference>
<organism evidence="2 3">
    <name type="scientific">Niastella koreensis</name>
    <dbReference type="NCBI Taxonomy" id="354356"/>
    <lineage>
        <taxon>Bacteria</taxon>
        <taxon>Pseudomonadati</taxon>
        <taxon>Bacteroidota</taxon>
        <taxon>Chitinophagia</taxon>
        <taxon>Chitinophagales</taxon>
        <taxon>Chitinophagaceae</taxon>
        <taxon>Niastella</taxon>
    </lineage>
</organism>
<evidence type="ECO:0000259" key="1">
    <source>
        <dbReference type="Pfam" id="PF05598"/>
    </source>
</evidence>
<dbReference type="RefSeq" id="WP_049815540.1">
    <property type="nucleotide sequence ID" value="NZ_LWBO01000009.1"/>
</dbReference>
<reference evidence="2 3" key="1">
    <citation type="submission" date="2016-04" db="EMBL/GenBank/DDBJ databases">
        <authorList>
            <person name="Chen L."/>
            <person name="Zhuang W."/>
            <person name="Wang G."/>
        </authorList>
    </citation>
    <scope>NUCLEOTIDE SEQUENCE [LARGE SCALE GENOMIC DNA]</scope>
    <source>
        <strain evidence="3">GR20</strain>
    </source>
</reference>
<comment type="caution">
    <text evidence="2">The sequence shown here is derived from an EMBL/GenBank/DDBJ whole genome shotgun (WGS) entry which is preliminary data.</text>
</comment>
<evidence type="ECO:0000313" key="2">
    <source>
        <dbReference type="EMBL" id="OQP49877.1"/>
    </source>
</evidence>
<feature type="domain" description="Transposase InsH N-terminal" evidence="1">
    <location>
        <begin position="24"/>
        <end position="73"/>
    </location>
</feature>
<gene>
    <name evidence="2" type="ORF">A4D02_27765</name>
</gene>
<dbReference type="Pfam" id="PF05598">
    <property type="entry name" value="DUF772"/>
    <property type="match status" value="1"/>
</dbReference>
<dbReference type="EMBL" id="LWBO01000009">
    <property type="protein sequence ID" value="OQP49877.1"/>
    <property type="molecule type" value="Genomic_DNA"/>
</dbReference>
<proteinExistence type="predicted"/>
<dbReference type="PANTHER" id="PTHR33408:SF2">
    <property type="entry name" value="TRANSPOSASE DDE DOMAIN-CONTAINING PROTEIN"/>
    <property type="match status" value="1"/>
</dbReference>
<protein>
    <recommendedName>
        <fullName evidence="1">Transposase InsH N-terminal domain-containing protein</fullName>
    </recommendedName>
</protein>